<accession>A0ABQ9GJ55</accession>
<keyword evidence="2" id="KW-1185">Reference proteome</keyword>
<comment type="caution">
    <text evidence="1">The sequence shown here is derived from an EMBL/GenBank/DDBJ whole genome shotgun (WGS) entry which is preliminary data.</text>
</comment>
<evidence type="ECO:0008006" key="3">
    <source>
        <dbReference type="Google" id="ProtNLM"/>
    </source>
</evidence>
<name>A0ABQ9GJ55_9NEOP</name>
<evidence type="ECO:0000313" key="2">
    <source>
        <dbReference type="Proteomes" id="UP001159363"/>
    </source>
</evidence>
<dbReference type="Proteomes" id="UP001159363">
    <property type="component" value="Chromosome 10"/>
</dbReference>
<gene>
    <name evidence="1" type="ORF">PR048_025652</name>
</gene>
<proteinExistence type="predicted"/>
<evidence type="ECO:0000313" key="1">
    <source>
        <dbReference type="EMBL" id="KAJ8872051.1"/>
    </source>
</evidence>
<dbReference type="EMBL" id="JARBHB010000011">
    <property type="protein sequence ID" value="KAJ8872051.1"/>
    <property type="molecule type" value="Genomic_DNA"/>
</dbReference>
<reference evidence="1 2" key="1">
    <citation type="submission" date="2023-02" db="EMBL/GenBank/DDBJ databases">
        <title>LHISI_Scaffold_Assembly.</title>
        <authorList>
            <person name="Stuart O.P."/>
            <person name="Cleave R."/>
            <person name="Magrath M.J.L."/>
            <person name="Mikheyev A.S."/>
        </authorList>
    </citation>
    <scope>NUCLEOTIDE SEQUENCE [LARGE SCALE GENOMIC DNA]</scope>
    <source>
        <strain evidence="1">Daus_M_001</strain>
        <tissue evidence="1">Leg muscle</tissue>
    </source>
</reference>
<organism evidence="1 2">
    <name type="scientific">Dryococelus australis</name>
    <dbReference type="NCBI Taxonomy" id="614101"/>
    <lineage>
        <taxon>Eukaryota</taxon>
        <taxon>Metazoa</taxon>
        <taxon>Ecdysozoa</taxon>
        <taxon>Arthropoda</taxon>
        <taxon>Hexapoda</taxon>
        <taxon>Insecta</taxon>
        <taxon>Pterygota</taxon>
        <taxon>Neoptera</taxon>
        <taxon>Polyneoptera</taxon>
        <taxon>Phasmatodea</taxon>
        <taxon>Verophasmatodea</taxon>
        <taxon>Anareolatae</taxon>
        <taxon>Phasmatidae</taxon>
        <taxon>Eurycanthinae</taxon>
        <taxon>Dryococelus</taxon>
    </lineage>
</organism>
<sequence length="95" mass="10910">MRAQFRNFIRVTAEHIEYLIQKLGATLTKQDITMRNAISVKDRIAVTLQFLASGDSYSSLQYLFRIPVCTIGGIVTEVCEQLFAQLKEDYMKVLF</sequence>
<protein>
    <recommendedName>
        <fullName evidence="3">Transposase</fullName>
    </recommendedName>
</protein>